<dbReference type="SMART" id="SM00822">
    <property type="entry name" value="PKS_KR"/>
    <property type="match status" value="1"/>
</dbReference>
<evidence type="ECO:0000256" key="4">
    <source>
        <dbReference type="SAM" id="SignalP"/>
    </source>
</evidence>
<dbReference type="Proteomes" id="UP001620409">
    <property type="component" value="Unassembled WGS sequence"/>
</dbReference>
<feature type="domain" description="Ketoreductase" evidence="5">
    <location>
        <begin position="6"/>
        <end position="185"/>
    </location>
</feature>
<dbReference type="Gene3D" id="3.40.50.720">
    <property type="entry name" value="NAD(P)-binding Rossmann-like Domain"/>
    <property type="match status" value="1"/>
</dbReference>
<evidence type="ECO:0000256" key="1">
    <source>
        <dbReference type="ARBA" id="ARBA00006484"/>
    </source>
</evidence>
<dbReference type="InterPro" id="IPR036291">
    <property type="entry name" value="NAD(P)-bd_dom_sf"/>
</dbReference>
<dbReference type="PANTHER" id="PTHR44196:SF2">
    <property type="entry name" value="SHORT-CHAIN DEHYDROGENASE-RELATED"/>
    <property type="match status" value="1"/>
</dbReference>
<evidence type="ECO:0000313" key="7">
    <source>
        <dbReference type="Proteomes" id="UP001620409"/>
    </source>
</evidence>
<dbReference type="SUPFAM" id="SSF51735">
    <property type="entry name" value="NAD(P)-binding Rossmann-fold domains"/>
    <property type="match status" value="1"/>
</dbReference>
<feature type="signal peptide" evidence="4">
    <location>
        <begin position="1"/>
        <end position="26"/>
    </location>
</feature>
<evidence type="ECO:0000259" key="5">
    <source>
        <dbReference type="SMART" id="SM00822"/>
    </source>
</evidence>
<dbReference type="InterPro" id="IPR002347">
    <property type="entry name" value="SDR_fam"/>
</dbReference>
<keyword evidence="2" id="KW-0560">Oxidoreductase</keyword>
<keyword evidence="4" id="KW-0732">Signal</keyword>
<evidence type="ECO:0000256" key="3">
    <source>
        <dbReference type="RuleBase" id="RU000363"/>
    </source>
</evidence>
<sequence length="271" mass="29495">MTKARPLSLITGASAGIGAAFASALAARGHDLVLTARRTDRLEALAEELRGQHGVNATVLTCDLADPHAVEQLCTTLEERGLQVDWLINNAGYGVPGRFDQNDWPVHADFLRVLVTAPTELAWRLIRGMRELGYGRIVNVASLAGHVPGTAGHTLYAASKAYMIKFSQSLALENQELGVHACALCPGFTRSEFHDVTGTRSLVSKMPAFMWQNAEAVVQEGIDAVERGEAVHVTGWFNRTVKSLFKLMPDRLALRMSAKQSKRYRAQDSAG</sequence>
<comment type="caution">
    <text evidence="6">The sequence shown here is derived from an EMBL/GenBank/DDBJ whole genome shotgun (WGS) entry which is preliminary data.</text>
</comment>
<reference evidence="6 7" key="1">
    <citation type="submission" date="2020-10" db="EMBL/GenBank/DDBJ databases">
        <title>Phylogeny of dyella-like bacteria.</title>
        <authorList>
            <person name="Fu J."/>
        </authorList>
    </citation>
    <scope>NUCLEOTIDE SEQUENCE [LARGE SCALE GENOMIC DNA]</scope>
    <source>
        <strain evidence="6 7">DHG40</strain>
    </source>
</reference>
<proteinExistence type="inferred from homology"/>
<organism evidence="6 7">
    <name type="scientific">Dyella humi</name>
    <dbReference type="NCBI Taxonomy" id="1770547"/>
    <lineage>
        <taxon>Bacteria</taxon>
        <taxon>Pseudomonadati</taxon>
        <taxon>Pseudomonadota</taxon>
        <taxon>Gammaproteobacteria</taxon>
        <taxon>Lysobacterales</taxon>
        <taxon>Rhodanobacteraceae</taxon>
        <taxon>Dyella</taxon>
    </lineage>
</organism>
<dbReference type="PIRSF" id="PIRSF000126">
    <property type="entry name" value="11-beta-HSD1"/>
    <property type="match status" value="1"/>
</dbReference>
<dbReference type="PANTHER" id="PTHR44196">
    <property type="entry name" value="DEHYDROGENASE/REDUCTASE SDR FAMILY MEMBER 7B"/>
    <property type="match status" value="1"/>
</dbReference>
<accession>A0ABW8IEA4</accession>
<comment type="similarity">
    <text evidence="1 3">Belongs to the short-chain dehydrogenases/reductases (SDR) family.</text>
</comment>
<evidence type="ECO:0000313" key="6">
    <source>
        <dbReference type="EMBL" id="MFK2853506.1"/>
    </source>
</evidence>
<dbReference type="CDD" id="cd05233">
    <property type="entry name" value="SDR_c"/>
    <property type="match status" value="1"/>
</dbReference>
<name>A0ABW8IEA4_9GAMM</name>
<dbReference type="InterPro" id="IPR057326">
    <property type="entry name" value="KR_dom"/>
</dbReference>
<dbReference type="PRINTS" id="PR00081">
    <property type="entry name" value="GDHRDH"/>
</dbReference>
<dbReference type="EMBL" id="JADIKI010000021">
    <property type="protein sequence ID" value="MFK2853506.1"/>
    <property type="molecule type" value="Genomic_DNA"/>
</dbReference>
<evidence type="ECO:0000256" key="2">
    <source>
        <dbReference type="ARBA" id="ARBA00023002"/>
    </source>
</evidence>
<dbReference type="RefSeq" id="WP_380016785.1">
    <property type="nucleotide sequence ID" value="NZ_JADIKI010000021.1"/>
</dbReference>
<keyword evidence="7" id="KW-1185">Reference proteome</keyword>
<dbReference type="Pfam" id="PF00106">
    <property type="entry name" value="adh_short"/>
    <property type="match status" value="1"/>
</dbReference>
<feature type="chain" id="PRO_5045931179" evidence="4">
    <location>
        <begin position="27"/>
        <end position="271"/>
    </location>
</feature>
<dbReference type="PRINTS" id="PR00080">
    <property type="entry name" value="SDRFAMILY"/>
</dbReference>
<gene>
    <name evidence="6" type="ORF">ISP18_02705</name>
</gene>
<protein>
    <submittedName>
        <fullName evidence="6">SDR family oxidoreductase</fullName>
    </submittedName>
</protein>